<protein>
    <recommendedName>
        <fullName evidence="6">E3 ubiquitin-protein ligase listerin</fullName>
        <ecNumber evidence="5">2.3.2.27</ecNumber>
    </recommendedName>
</protein>
<dbReference type="PaxDb" id="3708-A0A078J6E9"/>
<dbReference type="OMA" id="EAIHTWK"/>
<dbReference type="Pfam" id="PF23009">
    <property type="entry name" value="UBC_like"/>
    <property type="match status" value="1"/>
</dbReference>
<keyword evidence="18" id="KW-1185">Reference proteome</keyword>
<evidence type="ECO:0000256" key="8">
    <source>
        <dbReference type="ARBA" id="ARBA00022679"/>
    </source>
</evidence>
<dbReference type="GO" id="GO:0061630">
    <property type="term" value="F:ubiquitin protein ligase activity"/>
    <property type="evidence" value="ECO:0000318"/>
    <property type="project" value="GO_Central"/>
</dbReference>
<feature type="region of interest" description="Disordered" evidence="15">
    <location>
        <begin position="1"/>
        <end position="22"/>
    </location>
</feature>
<dbReference type="InterPro" id="IPR039804">
    <property type="entry name" value="RING-CH-C4HC3_LTN1"/>
</dbReference>
<dbReference type="Gene3D" id="3.30.40.10">
    <property type="entry name" value="Zinc/RING finger domain, C3HC4 (zinc finger)"/>
    <property type="match status" value="1"/>
</dbReference>
<evidence type="ECO:0000256" key="4">
    <source>
        <dbReference type="ARBA" id="ARBA00007997"/>
    </source>
</evidence>
<evidence type="ECO:0000259" key="16">
    <source>
        <dbReference type="PROSITE" id="PS50089"/>
    </source>
</evidence>
<comment type="pathway">
    <text evidence="3">Protein modification; protein ubiquitination.</text>
</comment>
<evidence type="ECO:0000313" key="18">
    <source>
        <dbReference type="Proteomes" id="UP000028999"/>
    </source>
</evidence>
<proteinExistence type="inferred from homology"/>
<feature type="domain" description="RING-type" evidence="16">
    <location>
        <begin position="2143"/>
        <end position="2190"/>
    </location>
</feature>
<dbReference type="GO" id="GO:0016567">
    <property type="term" value="P:protein ubiquitination"/>
    <property type="evidence" value="ECO:0007669"/>
    <property type="project" value="UniProtKB-UniPathway"/>
</dbReference>
<evidence type="ECO:0000256" key="6">
    <source>
        <dbReference type="ARBA" id="ARBA00017157"/>
    </source>
</evidence>
<evidence type="ECO:0000256" key="11">
    <source>
        <dbReference type="ARBA" id="ARBA00022771"/>
    </source>
</evidence>
<dbReference type="InterPro" id="IPR001841">
    <property type="entry name" value="Znf_RING"/>
</dbReference>
<dbReference type="PANTHER" id="PTHR12389:SF0">
    <property type="entry name" value="E3 UBIQUITIN-PROTEIN LIGASE LISTERIN"/>
    <property type="match status" value="1"/>
</dbReference>
<reference evidence="17 18" key="1">
    <citation type="journal article" date="2014" name="Science">
        <title>Plant genetics. Early allopolyploid evolution in the post-Neolithic Brassica napus oilseed genome.</title>
        <authorList>
            <person name="Chalhoub B."/>
            <person name="Denoeud F."/>
            <person name="Liu S."/>
            <person name="Parkin I.A."/>
            <person name="Tang H."/>
            <person name="Wang X."/>
            <person name="Chiquet J."/>
            <person name="Belcram H."/>
            <person name="Tong C."/>
            <person name="Samans B."/>
            <person name="Correa M."/>
            <person name="Da Silva C."/>
            <person name="Just J."/>
            <person name="Falentin C."/>
            <person name="Koh C.S."/>
            <person name="Le Clainche I."/>
            <person name="Bernard M."/>
            <person name="Bento P."/>
            <person name="Noel B."/>
            <person name="Labadie K."/>
            <person name="Alberti A."/>
            <person name="Charles M."/>
            <person name="Arnaud D."/>
            <person name="Guo H."/>
            <person name="Daviaud C."/>
            <person name="Alamery S."/>
            <person name="Jabbari K."/>
            <person name="Zhao M."/>
            <person name="Edger P.P."/>
            <person name="Chelaifa H."/>
            <person name="Tack D."/>
            <person name="Lassalle G."/>
            <person name="Mestiri I."/>
            <person name="Schnel N."/>
            <person name="Le Paslier M.C."/>
            <person name="Fan G."/>
            <person name="Renault V."/>
            <person name="Bayer P.E."/>
            <person name="Golicz A.A."/>
            <person name="Manoli S."/>
            <person name="Lee T.H."/>
            <person name="Thi V.H."/>
            <person name="Chalabi S."/>
            <person name="Hu Q."/>
            <person name="Fan C."/>
            <person name="Tollenaere R."/>
            <person name="Lu Y."/>
            <person name="Battail C."/>
            <person name="Shen J."/>
            <person name="Sidebottom C.H."/>
            <person name="Wang X."/>
            <person name="Canaguier A."/>
            <person name="Chauveau A."/>
            <person name="Berard A."/>
            <person name="Deniot G."/>
            <person name="Guan M."/>
            <person name="Liu Z."/>
            <person name="Sun F."/>
            <person name="Lim Y.P."/>
            <person name="Lyons E."/>
            <person name="Town C.D."/>
            <person name="Bancroft I."/>
            <person name="Wang X."/>
            <person name="Meng J."/>
            <person name="Ma J."/>
            <person name="Pires J.C."/>
            <person name="King G.J."/>
            <person name="Brunel D."/>
            <person name="Delourme R."/>
            <person name="Renard M."/>
            <person name="Aury J.M."/>
            <person name="Adams K.L."/>
            <person name="Batley J."/>
            <person name="Snowdon R.J."/>
            <person name="Tost J."/>
            <person name="Edwards D."/>
            <person name="Zhou Y."/>
            <person name="Hua W."/>
            <person name="Sharpe A.G."/>
            <person name="Paterson A.H."/>
            <person name="Guan C."/>
            <person name="Wincker P."/>
        </authorList>
    </citation>
    <scope>NUCLEOTIDE SEQUENCE [LARGE SCALE GENOMIC DNA]</scope>
    <source>
        <strain evidence="18">cv. Darmor-bzh</strain>
    </source>
</reference>
<dbReference type="InterPro" id="IPR039795">
    <property type="entry name" value="LTN1/Rkr1"/>
</dbReference>
<comment type="catalytic activity">
    <reaction evidence="1">
        <text>S-ubiquitinyl-[E2 ubiquitin-conjugating enzyme]-L-cysteine + [acceptor protein]-L-lysine = [E2 ubiquitin-conjugating enzyme]-L-cysteine + N(6)-ubiquitinyl-[acceptor protein]-L-lysine.</text>
        <dbReference type="EC" id="2.3.2.27"/>
    </reaction>
</comment>
<keyword evidence="13" id="KW-0862">Zinc</keyword>
<organism evidence="17 18">
    <name type="scientific">Brassica napus</name>
    <name type="common">Rape</name>
    <dbReference type="NCBI Taxonomy" id="3708"/>
    <lineage>
        <taxon>Eukaryota</taxon>
        <taxon>Viridiplantae</taxon>
        <taxon>Streptophyta</taxon>
        <taxon>Embryophyta</taxon>
        <taxon>Tracheophyta</taxon>
        <taxon>Spermatophyta</taxon>
        <taxon>Magnoliopsida</taxon>
        <taxon>eudicotyledons</taxon>
        <taxon>Gunneridae</taxon>
        <taxon>Pentapetalae</taxon>
        <taxon>rosids</taxon>
        <taxon>malvids</taxon>
        <taxon>Brassicales</taxon>
        <taxon>Brassicaceae</taxon>
        <taxon>Brassiceae</taxon>
        <taxon>Brassica</taxon>
    </lineage>
</organism>
<keyword evidence="10" id="KW-0677">Repeat</keyword>
<dbReference type="InterPro" id="IPR054477">
    <property type="entry name" value="LTN1_E3_ligase_6th"/>
</dbReference>
<gene>
    <name evidence="17" type="primary">BnaAnng16460D</name>
    <name evidence="17" type="ORF">GSBRNA2T00028044001</name>
</gene>
<dbReference type="GO" id="GO:0005829">
    <property type="term" value="C:cytosol"/>
    <property type="evidence" value="ECO:0000318"/>
    <property type="project" value="GO_Central"/>
</dbReference>
<dbReference type="CDD" id="cd16491">
    <property type="entry name" value="RING-CH-C4HC3_LTN1"/>
    <property type="match status" value="1"/>
</dbReference>
<dbReference type="FunFam" id="3.30.40.10:FF:000038">
    <property type="entry name" value="E3 ubiquitin-protein ligase listerin"/>
    <property type="match status" value="1"/>
</dbReference>
<evidence type="ECO:0000256" key="14">
    <source>
        <dbReference type="PROSITE-ProRule" id="PRU00175"/>
    </source>
</evidence>
<keyword evidence="11 14" id="KW-0863">Zinc-finger</keyword>
<dbReference type="EMBL" id="LK033832">
    <property type="protein sequence ID" value="CDY60026.1"/>
    <property type="molecule type" value="Genomic_DNA"/>
</dbReference>
<evidence type="ECO:0000256" key="12">
    <source>
        <dbReference type="ARBA" id="ARBA00022786"/>
    </source>
</evidence>
<evidence type="ECO:0000256" key="13">
    <source>
        <dbReference type="ARBA" id="ARBA00022833"/>
    </source>
</evidence>
<dbReference type="STRING" id="3708.A0A078J6E9"/>
<keyword evidence="9" id="KW-0479">Metal-binding</keyword>
<name>A0A078J6E9_BRANA</name>
<evidence type="ECO:0000256" key="1">
    <source>
        <dbReference type="ARBA" id="ARBA00000900"/>
    </source>
</evidence>
<evidence type="ECO:0000313" key="17">
    <source>
        <dbReference type="EMBL" id="CDY60026.1"/>
    </source>
</evidence>
<evidence type="ECO:0000256" key="3">
    <source>
        <dbReference type="ARBA" id="ARBA00004906"/>
    </source>
</evidence>
<dbReference type="EC" id="2.3.2.27" evidence="5"/>
<dbReference type="Pfam" id="PF22958">
    <property type="entry name" value="Ltn1_1st"/>
    <property type="match status" value="1"/>
</dbReference>
<dbReference type="SUPFAM" id="SSF48371">
    <property type="entry name" value="ARM repeat"/>
    <property type="match status" value="2"/>
</dbReference>
<dbReference type="InterPro" id="IPR016024">
    <property type="entry name" value="ARM-type_fold"/>
</dbReference>
<sequence length="2193" mass="244784">MGRPKGDAARSKSRPSSSSLAASLLPSGSAAAAVGFGGYVGSSRFEASLSNEDSSPFLDLDSEMAQHLQRLSRKDPTTKIKALTSLSELVKQKKGKELVPLIPQWTFEYKKLILDYSRDVRRATHDVMTNVVTGVGRDLAPHLKSIMGPWWFSQFDLVSEVSQAAKSSLQAAFPAQEKRLDVLNLCSAEIFAYLEENLRLTPQNLSDKALASDELEEMYQQMMSSSLRALATLLDILLHEPNKAGSESVNAESKLASKARRVATSSAAKLFTFHKCFLNFLKSESSSIRSATYSLLSSFIKNVPEVFSEGDIRCLAPALLGVFRETSPICHSAMWEALLLFSRKFPQSWTYLNVHKSVLNHLWQFLRNGCFGSPQVSYPALILFLEVMPTQSVQADKFFVNFFNNLLAGRSMCDSSSADQLSLLRATTECFLWGLRNASRYCDGPSIHDLQVDLIDKVLVKNLWANFFELSKDSTPHVQRKPSETLSMSGSVNFLQELGRCILDILSGINLLEQNLLSYFLKSVQESFLNMLQQGDTETVTGSMRKMIDFLLLLERYSGLEGESWPLDQFMGPLLSKAFPWIKSSELIDGLKLLSVSVSIFGPIKITYTLLSVEEGRDMSPEKFIKVFQEIFIPWCVDGHDSSTAVRAAKQDLLLSLLDDECFSQQWSDVISYVFDQQHHGFDKLASMELLLEKARDQITKRSSGLELSQRIGSKPDHWHHELIESTAISLVRSSPVTKTSATQFFSVLGGATEDSSISFVSRSSLVLIYRGILEKLLSFIKQSPLCSVSDTCSSLIVEAVDIEFDLSSSVDVIAVTKFAAEVIDGSLFSLKALDQDATLLSTILSSVFIIDLESRISSLVDSTLNEFKEKQKDRNIVCGFVHAVCSKMNNQFWKSINYDVRKSSAKILAQSVRSVVQLEDDLQPCQLTLLCASWMPEVLEYLSLDQTDEEDICGLLLRESDVWPMWISPSSLTSINTHGVPAHVCDLRTSKTQRYVSFIDSLITKMGIHRFVVGHKDNGLSPQAWLSAEILCTWEWPGGSVQTSFLPALVSFCKSEPAYGSLLNSIFDILLNGALVHGEDEIDSSGNMWCELNNQIEDVKEPFLRALMSLIFTLFKEDLWGEEEAMAAFKMVTDKLFIGEEPNKNCLRIIPFIMSIIISPLRKTKSAVYGEDTVLPMEAFLGGWLERSLSFPPLVLWQSGEDIQDWFQLVISCYPVSEKAEEDKALKRHVSNEERTHLLDLFRKQRQIPGASSVVTQLPAVQILLARLIMVAVSYCGNDFNEEDWDFVFSNLRRLIQSAVVVMEEASENVNDFISGVSSTEKEIDTLEGLGHIVSISDPSLDNAKNALSAFYLLKLVKDKSVPDEDYLYSLTNEIWYPVKDRILEEAASLVASFRVDHLQFWELVAQLVVDSSPRARDRAVRAVEFWGLSKGAISSLYAIMFSSKPIPSLQRAAYIVLSTEPISRLAIVADGNVSPSDESLSDQDSSNVGLPSEEKLQLRDEISGMVEKLNYELLDTDLTAPDRVQTFLAWSLLLSHVNSLPSLTQGRERLVQYIERTANPLILDSLFQHIPLEQYMAQSLKKKDGDIPSELSVVASAATDAIILLARLIMVAVSYCGNDFNEEDWDFVFSNLRRLIQSAVVVMEEASENVNDFISGVSSMDKEIDTLEGLGHIVSISDPSLDNAKNALSAFYLLKLVKDKSVPDEDYLYSLTNEIWYPVKDRILEGVLRLFFCTGLAEAIAASYSPEAASLVASFRVDHLQFWELVAELVVDSSPRARDRAVRAVEFWGLSKGAISSLYAIMFSSKPIPSLQRAAYIVLSTEPISRLAIVADGNASPSDESISEQDSSNVGLASEEKLRLRDEISCMVEKLNYELLDTDLTAPDRVQTFLAWSLLLSHVNSLPSLTQGRERLVQYIERTANPLILDSLFQHIPLEQYMAQSLKKKDGDIPSELSVVASAATDAITTGSSLSTVKSLWPIETGNMASLAGAIYGLMLRVLPAYVREWFSEMRDRSASSLIEAFTRTWCSPSLIKNELSQIKKADFNDESFSVSISKSANEVVATYTKDETGMDLVIRLPVSYPLKPVDVNCTKSIGISDAKQRKWLMSMLMFLRNQQNGTLSEAIRIWKRNSDKEFEGVEDCPICYSVIHTVNHSLPRRACVTCKYKFHKACLDKWFLTSHKKVCPLCQSPC</sequence>
<evidence type="ECO:0000256" key="7">
    <source>
        <dbReference type="ARBA" id="ARBA00022490"/>
    </source>
</evidence>
<dbReference type="InterPro" id="IPR013083">
    <property type="entry name" value="Znf_RING/FYVE/PHD"/>
</dbReference>
<dbReference type="GO" id="GO:1990112">
    <property type="term" value="C:RQC complex"/>
    <property type="evidence" value="ECO:0000318"/>
    <property type="project" value="GO_Central"/>
</dbReference>
<keyword evidence="7" id="KW-0963">Cytoplasm</keyword>
<feature type="compositionally biased region" description="Basic and acidic residues" evidence="15">
    <location>
        <begin position="1"/>
        <end position="10"/>
    </location>
</feature>
<dbReference type="UniPathway" id="UPA00143"/>
<dbReference type="GO" id="GO:0043023">
    <property type="term" value="F:ribosomal large subunit binding"/>
    <property type="evidence" value="ECO:0000318"/>
    <property type="project" value="GO_Central"/>
</dbReference>
<dbReference type="Gramene" id="CDY60026">
    <property type="protein sequence ID" value="CDY60026"/>
    <property type="gene ID" value="GSBRNA2T00028044001"/>
</dbReference>
<dbReference type="PROSITE" id="PS50089">
    <property type="entry name" value="ZF_RING_2"/>
    <property type="match status" value="1"/>
</dbReference>
<comment type="subcellular location">
    <subcellularLocation>
        <location evidence="2">Cytoplasm</location>
        <location evidence="2">Cytosol</location>
    </subcellularLocation>
</comment>
<comment type="similarity">
    <text evidence="4">Belongs to the LTN1 family.</text>
</comment>
<dbReference type="GO" id="GO:0008270">
    <property type="term" value="F:zinc ion binding"/>
    <property type="evidence" value="ECO:0007669"/>
    <property type="project" value="UniProtKB-KW"/>
</dbReference>
<evidence type="ECO:0000256" key="2">
    <source>
        <dbReference type="ARBA" id="ARBA00004514"/>
    </source>
</evidence>
<dbReference type="GO" id="GO:1990116">
    <property type="term" value="P:ribosome-associated ubiquitin-dependent protein catabolic process"/>
    <property type="evidence" value="ECO:0000318"/>
    <property type="project" value="GO_Central"/>
</dbReference>
<evidence type="ECO:0000256" key="10">
    <source>
        <dbReference type="ARBA" id="ARBA00022737"/>
    </source>
</evidence>
<dbReference type="Gene3D" id="1.25.10.10">
    <property type="entry name" value="Leucine-rich Repeat Variant"/>
    <property type="match status" value="1"/>
</dbReference>
<dbReference type="InterPro" id="IPR054476">
    <property type="entry name" value="Ltn1_N"/>
</dbReference>
<dbReference type="GO" id="GO:0072344">
    <property type="term" value="P:rescue of stalled ribosome"/>
    <property type="evidence" value="ECO:0000318"/>
    <property type="project" value="GO_Central"/>
</dbReference>
<dbReference type="Pfam" id="PF22999">
    <property type="entry name" value="LTN1_E3_ligase_6th"/>
    <property type="match status" value="2"/>
</dbReference>
<keyword evidence="8" id="KW-0808">Transferase</keyword>
<evidence type="ECO:0000256" key="5">
    <source>
        <dbReference type="ARBA" id="ARBA00012483"/>
    </source>
</evidence>
<dbReference type="InterPro" id="IPR054478">
    <property type="entry name" value="LTN1_UBC"/>
</dbReference>
<keyword evidence="12" id="KW-0833">Ubl conjugation pathway</keyword>
<dbReference type="InterPro" id="IPR011989">
    <property type="entry name" value="ARM-like"/>
</dbReference>
<evidence type="ECO:0000256" key="9">
    <source>
        <dbReference type="ARBA" id="ARBA00022723"/>
    </source>
</evidence>
<dbReference type="SUPFAM" id="SSF57850">
    <property type="entry name" value="RING/U-box"/>
    <property type="match status" value="1"/>
</dbReference>
<accession>A0A078J6E9</accession>
<dbReference type="Proteomes" id="UP000028999">
    <property type="component" value="Unassembled WGS sequence"/>
</dbReference>
<evidence type="ECO:0000256" key="15">
    <source>
        <dbReference type="SAM" id="MobiDB-lite"/>
    </source>
</evidence>
<dbReference type="PANTHER" id="PTHR12389">
    <property type="entry name" value="ZINC FINGER PROTEIN 294"/>
    <property type="match status" value="1"/>
</dbReference>